<dbReference type="RefSeq" id="WP_173127755.1">
    <property type="nucleotide sequence ID" value="NZ_JABMKX010000002.1"/>
</dbReference>
<dbReference type="InterPro" id="IPR001466">
    <property type="entry name" value="Beta-lactam-related"/>
</dbReference>
<sequence>MNKLTSVVLAAMLVIPAAQASAAQEKQNPVQAKARELASKIVADYGVSGMQYAIMDKGNITLSGGAGFYDTVTKAPITKDTMFGIGSVSKMYVSAATMILAEDKVIDIDKPLITYLPQFKMADERYKEITPRMLMNHSSGLYGSHYGNSILLDDNDTQNHDEMLSRMASERLKSDPGEYSVYCNDGFQLLELMIEQVSGISYSEFLDQHFSSPMKVSSTKTPLDSFDRQQLAKTYFPSLKPALPAENANILGAGGLYSTAEDLTKFAEVLNGNYPDILSEASAEAMRQPEYKNGIWVPEERNSFNYGLGWDAVDLAPFGDYGIKALTKGGDTIMYHAALTTLPEDDISIAVLSSGGSSVYNTVFASQVLLEYLKDTGKIQKIQPDQTFTPPVKAAMPAEMQSYSGLYGTVGATLPITVKGGELTLPVLGGLIPAQKYVYTGKGQFKNSDGSAAVSFDKQKNGITYLKLDAHLNIPGIGQMPMVTYEYQKLEANPLNASTKQAWEKRNGKHYYAVDEKISSLFYLSPSILTKTIAVEQGYATGTKIVDGNTAVNAAEIPVMNGRDAFDLNFSTKNGQEYLTIDGNDYISEDAVKPLYGGRASISTVPASGQAVWMKLDKKSAGRTMTVTAPSTGGYAVYDADGVIVSHSMVGKDPSVVLPKGGMAVFGGKAGDVFKIELK</sequence>
<dbReference type="EMBL" id="JABMKX010000002">
    <property type="protein sequence ID" value="NQX44333.1"/>
    <property type="molecule type" value="Genomic_DNA"/>
</dbReference>
<dbReference type="PANTHER" id="PTHR46825:SF11">
    <property type="entry name" value="PENICILLIN-BINDING PROTEIN 4"/>
    <property type="match status" value="1"/>
</dbReference>
<evidence type="ECO:0000259" key="4">
    <source>
        <dbReference type="Pfam" id="PF00144"/>
    </source>
</evidence>
<dbReference type="InterPro" id="IPR012338">
    <property type="entry name" value="Beta-lactam/transpept-like"/>
</dbReference>
<evidence type="ECO:0000256" key="3">
    <source>
        <dbReference type="SAM" id="SignalP"/>
    </source>
</evidence>
<evidence type="ECO:0000256" key="2">
    <source>
        <dbReference type="ARBA" id="ARBA00023136"/>
    </source>
</evidence>
<dbReference type="Gene3D" id="3.40.710.10">
    <property type="entry name" value="DD-peptidase/beta-lactamase superfamily"/>
    <property type="match status" value="1"/>
</dbReference>
<feature type="domain" description="Beta-lactamase-related" evidence="4">
    <location>
        <begin position="35"/>
        <end position="357"/>
    </location>
</feature>
<dbReference type="InterPro" id="IPR050491">
    <property type="entry name" value="AmpC-like"/>
</dbReference>
<keyword evidence="3" id="KW-0732">Signal</keyword>
<organism evidence="5 6">
    <name type="scientific">Paenibacillus tritici</name>
    <dbReference type="NCBI Taxonomy" id="1873425"/>
    <lineage>
        <taxon>Bacteria</taxon>
        <taxon>Bacillati</taxon>
        <taxon>Bacillota</taxon>
        <taxon>Bacilli</taxon>
        <taxon>Bacillales</taxon>
        <taxon>Paenibacillaceae</taxon>
        <taxon>Paenibacillus</taxon>
    </lineage>
</organism>
<evidence type="ECO:0000313" key="6">
    <source>
        <dbReference type="Proteomes" id="UP000711047"/>
    </source>
</evidence>
<keyword evidence="2" id="KW-0472">Membrane</keyword>
<protein>
    <submittedName>
        <fullName evidence="5">Beta-lactamase family protein</fullName>
    </submittedName>
</protein>
<comment type="subcellular location">
    <subcellularLocation>
        <location evidence="1">Membrane</location>
    </subcellularLocation>
</comment>
<feature type="chain" id="PRO_5046876182" evidence="3">
    <location>
        <begin position="23"/>
        <end position="679"/>
    </location>
</feature>
<name>A0ABX2DI99_9BACL</name>
<evidence type="ECO:0000313" key="5">
    <source>
        <dbReference type="EMBL" id="NQX44333.1"/>
    </source>
</evidence>
<dbReference type="Proteomes" id="UP000711047">
    <property type="component" value="Unassembled WGS sequence"/>
</dbReference>
<accession>A0ABX2DI99</accession>
<proteinExistence type="predicted"/>
<dbReference type="PANTHER" id="PTHR46825">
    <property type="entry name" value="D-ALANYL-D-ALANINE-CARBOXYPEPTIDASE/ENDOPEPTIDASE AMPH"/>
    <property type="match status" value="1"/>
</dbReference>
<keyword evidence="6" id="KW-1185">Reference proteome</keyword>
<reference evidence="5 6" key="1">
    <citation type="submission" date="2020-05" db="EMBL/GenBank/DDBJ databases">
        <title>Paenibacillus glebae, sp. nov., Paenibacillus humi sp. nov., Paenibacillus pedi sp. nov., Paenibacillus terrestris sp. nov. and Paenibacillus terricola sp. nov., isolated from a forest top soil sample.</title>
        <authorList>
            <person name="Qi S."/>
            <person name="Carlier A."/>
            <person name="Cnockaert M."/>
            <person name="Vandamme P."/>
        </authorList>
    </citation>
    <scope>NUCLEOTIDE SEQUENCE [LARGE SCALE GENOMIC DNA]</scope>
    <source>
        <strain evidence="5 6">LMG 29502</strain>
    </source>
</reference>
<feature type="signal peptide" evidence="3">
    <location>
        <begin position="1"/>
        <end position="22"/>
    </location>
</feature>
<dbReference type="Pfam" id="PF00144">
    <property type="entry name" value="Beta-lactamase"/>
    <property type="match status" value="1"/>
</dbReference>
<dbReference type="SUPFAM" id="SSF56601">
    <property type="entry name" value="beta-lactamase/transpeptidase-like"/>
    <property type="match status" value="1"/>
</dbReference>
<evidence type="ECO:0000256" key="1">
    <source>
        <dbReference type="ARBA" id="ARBA00004370"/>
    </source>
</evidence>
<comment type="caution">
    <text evidence="5">The sequence shown here is derived from an EMBL/GenBank/DDBJ whole genome shotgun (WGS) entry which is preliminary data.</text>
</comment>
<gene>
    <name evidence="5" type="ORF">HQN87_03225</name>
</gene>